<name>A0A0K2VEC9_LEPSM</name>
<dbReference type="AlphaFoldDB" id="A0A0K2VEC9"/>
<sequence>MYVCTNKVETSTQSPQWTVGDYGDGCWVAGCLKKRKERRAPFSVEMKFGEGCCYYQCYLKEQSLLPHEFDDVWPNAPSVESIYHKDHKQKAFLLYESLHAHSQSIYL</sequence>
<evidence type="ECO:0000313" key="1">
    <source>
        <dbReference type="EMBL" id="CDW48735.1"/>
    </source>
</evidence>
<accession>A0A0K2VEC9</accession>
<proteinExistence type="predicted"/>
<organism evidence="1">
    <name type="scientific">Lepeophtheirus salmonis</name>
    <name type="common">Salmon louse</name>
    <name type="synonym">Caligus salmonis</name>
    <dbReference type="NCBI Taxonomy" id="72036"/>
    <lineage>
        <taxon>Eukaryota</taxon>
        <taxon>Metazoa</taxon>
        <taxon>Ecdysozoa</taxon>
        <taxon>Arthropoda</taxon>
        <taxon>Crustacea</taxon>
        <taxon>Multicrustacea</taxon>
        <taxon>Hexanauplia</taxon>
        <taxon>Copepoda</taxon>
        <taxon>Siphonostomatoida</taxon>
        <taxon>Caligidae</taxon>
        <taxon>Lepeophtheirus</taxon>
    </lineage>
</organism>
<reference evidence="1" key="1">
    <citation type="submission" date="2014-05" db="EMBL/GenBank/DDBJ databases">
        <authorList>
            <person name="Chronopoulou M."/>
        </authorList>
    </citation>
    <scope>NUCLEOTIDE SEQUENCE</scope>
    <source>
        <tissue evidence="1">Whole organism</tissue>
    </source>
</reference>
<protein>
    <submittedName>
        <fullName evidence="1">Uncharacterized protein</fullName>
    </submittedName>
</protein>
<dbReference type="EMBL" id="HACA01031374">
    <property type="protein sequence ID" value="CDW48735.1"/>
    <property type="molecule type" value="Transcribed_RNA"/>
</dbReference>